<feature type="signal peptide" evidence="9">
    <location>
        <begin position="1"/>
        <end position="20"/>
    </location>
</feature>
<dbReference type="SUPFAM" id="SSF49464">
    <property type="entry name" value="Carboxypeptidase regulatory domain-like"/>
    <property type="match status" value="1"/>
</dbReference>
<dbReference type="Pfam" id="PF07715">
    <property type="entry name" value="Plug"/>
    <property type="match status" value="1"/>
</dbReference>
<evidence type="ECO:0000256" key="8">
    <source>
        <dbReference type="RuleBase" id="RU003357"/>
    </source>
</evidence>
<keyword evidence="4" id="KW-0812">Transmembrane</keyword>
<keyword evidence="9" id="KW-0732">Signal</keyword>
<evidence type="ECO:0000313" key="13">
    <source>
        <dbReference type="Proteomes" id="UP001485459"/>
    </source>
</evidence>
<accession>A0ABZ2YUE2</accession>
<dbReference type="Proteomes" id="UP001485459">
    <property type="component" value="Chromosome"/>
</dbReference>
<evidence type="ECO:0000256" key="3">
    <source>
        <dbReference type="ARBA" id="ARBA00022452"/>
    </source>
</evidence>
<keyword evidence="5 8" id="KW-0798">TonB box</keyword>
<evidence type="ECO:0000256" key="7">
    <source>
        <dbReference type="ARBA" id="ARBA00023237"/>
    </source>
</evidence>
<reference evidence="13" key="1">
    <citation type="submission" date="2024-03" db="EMBL/GenBank/DDBJ databases">
        <title>Chitinophaga horti sp. nov., isolated from garden soil.</title>
        <authorList>
            <person name="Lee D.S."/>
            <person name="Han D.M."/>
            <person name="Baek J.H."/>
            <person name="Choi D.G."/>
            <person name="Jeon J.H."/>
            <person name="Jeon C.O."/>
        </authorList>
    </citation>
    <scope>NUCLEOTIDE SEQUENCE [LARGE SCALE GENOMIC DNA]</scope>
    <source>
        <strain evidence="13">GPA1</strain>
    </source>
</reference>
<evidence type="ECO:0000256" key="1">
    <source>
        <dbReference type="ARBA" id="ARBA00004571"/>
    </source>
</evidence>
<comment type="similarity">
    <text evidence="8">Belongs to the TonB-dependent receptor family.</text>
</comment>
<evidence type="ECO:0000256" key="9">
    <source>
        <dbReference type="SAM" id="SignalP"/>
    </source>
</evidence>
<dbReference type="Pfam" id="PF13620">
    <property type="entry name" value="CarboxypepD_reg"/>
    <property type="match status" value="1"/>
</dbReference>
<dbReference type="RefSeq" id="WP_341838104.1">
    <property type="nucleotide sequence ID" value="NZ_CP149822.1"/>
</dbReference>
<dbReference type="Gene3D" id="2.60.40.1120">
    <property type="entry name" value="Carboxypeptidase-like, regulatory domain"/>
    <property type="match status" value="1"/>
</dbReference>
<keyword evidence="6 8" id="KW-0472">Membrane</keyword>
<dbReference type="SUPFAM" id="SSF56935">
    <property type="entry name" value="Porins"/>
    <property type="match status" value="1"/>
</dbReference>
<evidence type="ECO:0000256" key="2">
    <source>
        <dbReference type="ARBA" id="ARBA00022448"/>
    </source>
</evidence>
<feature type="domain" description="TonB-dependent receptor-like beta-barrel" evidence="10">
    <location>
        <begin position="331"/>
        <end position="754"/>
    </location>
</feature>
<evidence type="ECO:0000259" key="11">
    <source>
        <dbReference type="Pfam" id="PF07715"/>
    </source>
</evidence>
<keyword evidence="3" id="KW-1134">Transmembrane beta strand</keyword>
<dbReference type="PANTHER" id="PTHR30069:SF57">
    <property type="entry name" value="TONB-DEPENDENT RECEPTOR"/>
    <property type="match status" value="1"/>
</dbReference>
<feature type="domain" description="TonB-dependent receptor plug" evidence="11">
    <location>
        <begin position="130"/>
        <end position="232"/>
    </location>
</feature>
<proteinExistence type="inferred from homology"/>
<dbReference type="InterPro" id="IPR000531">
    <property type="entry name" value="Beta-barrel_TonB"/>
</dbReference>
<keyword evidence="2" id="KW-0813">Transport</keyword>
<evidence type="ECO:0000256" key="4">
    <source>
        <dbReference type="ARBA" id="ARBA00022692"/>
    </source>
</evidence>
<dbReference type="InterPro" id="IPR037066">
    <property type="entry name" value="Plug_dom_sf"/>
</dbReference>
<evidence type="ECO:0000256" key="6">
    <source>
        <dbReference type="ARBA" id="ARBA00023136"/>
    </source>
</evidence>
<comment type="subcellular location">
    <subcellularLocation>
        <location evidence="1">Cell outer membrane</location>
        <topology evidence="1">Multi-pass membrane protein</topology>
    </subcellularLocation>
</comment>
<dbReference type="PANTHER" id="PTHR30069">
    <property type="entry name" value="TONB-DEPENDENT OUTER MEMBRANE RECEPTOR"/>
    <property type="match status" value="1"/>
</dbReference>
<gene>
    <name evidence="12" type="ORF">WJU16_09620</name>
</gene>
<name>A0ABZ2YUE2_9BACT</name>
<evidence type="ECO:0000256" key="5">
    <source>
        <dbReference type="ARBA" id="ARBA00023077"/>
    </source>
</evidence>
<dbReference type="Pfam" id="PF00593">
    <property type="entry name" value="TonB_dep_Rec_b-barrel"/>
    <property type="match status" value="1"/>
</dbReference>
<dbReference type="EMBL" id="CP149822">
    <property type="protein sequence ID" value="WZN43288.1"/>
    <property type="molecule type" value="Genomic_DNA"/>
</dbReference>
<keyword evidence="7" id="KW-0998">Cell outer membrane</keyword>
<protein>
    <submittedName>
        <fullName evidence="12">TonB-dependent receptor</fullName>
    </submittedName>
</protein>
<dbReference type="Gene3D" id="2.170.130.10">
    <property type="entry name" value="TonB-dependent receptor, plug domain"/>
    <property type="match status" value="1"/>
</dbReference>
<evidence type="ECO:0000259" key="10">
    <source>
        <dbReference type="Pfam" id="PF00593"/>
    </source>
</evidence>
<keyword evidence="13" id="KW-1185">Reference proteome</keyword>
<dbReference type="Gene3D" id="2.40.170.20">
    <property type="entry name" value="TonB-dependent receptor, beta-barrel domain"/>
    <property type="match status" value="1"/>
</dbReference>
<evidence type="ECO:0000313" key="12">
    <source>
        <dbReference type="EMBL" id="WZN43288.1"/>
    </source>
</evidence>
<dbReference type="InterPro" id="IPR039426">
    <property type="entry name" value="TonB-dep_rcpt-like"/>
</dbReference>
<sequence length="813" mass="89822">MNLTLSCLLLISSLIAWSVAAGQQTGLITGIVTDVNTGKPLPGATIVIGNLTNPAFSDTVGRYRAVVPVGAYQISAASIGHATQIKYNNVVGSGSPLIVNFELTPQATNLNEVSINFRKGKSAVAADMITPLSVQQLTTEEIKSNPGGNFDVSKVVQTLPGVGISNGVGERNDIIIRGGAPNENVYYLDGIEIPVLNHFQTQGSSGGAQGILNISFIESLKLSSSAFDARYDNALASTFVIRQREGNSERVSGNARVSFTETALTLEGPLSKRTTFLASARKSYLSVLFKLIDLPIRPDFDDFQYKVVHRLNSKTKITAIGLGAIDRFRFATTKVSTPENIYTLRSTPYIDQWNYTVGFNLNRLIGNGSINLTISRNAFDNNLNKFEDGKKDESKRTLKVASRETENKFRIDINRYLGGWRLSAGIMAQSVFYQGGLFSIISATVKDAQGNVVSPEKVQRFDSKIHFWKYGAFAQASREMLGEKLLVSGGVRTDMNTFTHEGSNPLKTLSPRLSFSYHLTSKWDINASVGTYFKIPPYTILGYLDNYGAAVNNNTRYIQSTHYVLGTQFLPRNDLRFTFETFHKQYRHYPVSVANGTSLANQGAEFASVGSEVVRSVGDGKTFGAELFVQQKLVRNFFYVASYTFVISRFSGLDGKLISSSWDNRHLVSATLGYKLKGNWDLGLKYRFAGGSPYTPFDLQKSRENYLSLGTGIPDYSQLNTERLSAFSQVDFRVDKRFNFRKTAVNFYIDIQNILKRQNDDFPKYTFKRSGDNTDFETIDGAPIRPDGSNALPTILKTASGNLIPSFGVIFEF</sequence>
<dbReference type="InterPro" id="IPR012910">
    <property type="entry name" value="Plug_dom"/>
</dbReference>
<organism evidence="12 13">
    <name type="scientific">Chitinophaga pollutisoli</name>
    <dbReference type="NCBI Taxonomy" id="3133966"/>
    <lineage>
        <taxon>Bacteria</taxon>
        <taxon>Pseudomonadati</taxon>
        <taxon>Bacteroidota</taxon>
        <taxon>Chitinophagia</taxon>
        <taxon>Chitinophagales</taxon>
        <taxon>Chitinophagaceae</taxon>
        <taxon>Chitinophaga</taxon>
    </lineage>
</organism>
<dbReference type="InterPro" id="IPR036942">
    <property type="entry name" value="Beta-barrel_TonB_sf"/>
</dbReference>
<keyword evidence="12" id="KW-0675">Receptor</keyword>
<feature type="chain" id="PRO_5046803195" evidence="9">
    <location>
        <begin position="21"/>
        <end position="813"/>
    </location>
</feature>
<dbReference type="InterPro" id="IPR008969">
    <property type="entry name" value="CarboxyPept-like_regulatory"/>
</dbReference>